<proteinExistence type="predicted"/>
<accession>A0A6J5FC52</accession>
<dbReference type="Proteomes" id="UP000494363">
    <property type="component" value="Unassembled WGS sequence"/>
</dbReference>
<gene>
    <name evidence="1" type="ORF">LMG29542_08218</name>
</gene>
<dbReference type="EMBL" id="CADIKH010000182">
    <property type="protein sequence ID" value="CAB3774836.1"/>
    <property type="molecule type" value="Genomic_DNA"/>
</dbReference>
<dbReference type="AlphaFoldDB" id="A0A6J5FC52"/>
<protein>
    <submittedName>
        <fullName evidence="1">Uncharacterized protein</fullName>
    </submittedName>
</protein>
<name>A0A6J5FC52_9BURK</name>
<sequence>MPDDWTPDQALPVFELLDTPLAAITDFYGDQLHELLRERHQPAVATPSTDYNLPL</sequence>
<organism evidence="1 2">
    <name type="scientific">Paraburkholderia humisilvae</name>
    <dbReference type="NCBI Taxonomy" id="627669"/>
    <lineage>
        <taxon>Bacteria</taxon>
        <taxon>Pseudomonadati</taxon>
        <taxon>Pseudomonadota</taxon>
        <taxon>Betaproteobacteria</taxon>
        <taxon>Burkholderiales</taxon>
        <taxon>Burkholderiaceae</taxon>
        <taxon>Paraburkholderia</taxon>
    </lineage>
</organism>
<dbReference type="RefSeq" id="WP_175233294.1">
    <property type="nucleotide sequence ID" value="NZ_CADIKH010000182.1"/>
</dbReference>
<reference evidence="1 2" key="1">
    <citation type="submission" date="2020-04" db="EMBL/GenBank/DDBJ databases">
        <authorList>
            <person name="De Canck E."/>
        </authorList>
    </citation>
    <scope>NUCLEOTIDE SEQUENCE [LARGE SCALE GENOMIC DNA]</scope>
    <source>
        <strain evidence="1 2">LMG 29542</strain>
    </source>
</reference>
<evidence type="ECO:0000313" key="2">
    <source>
        <dbReference type="Proteomes" id="UP000494363"/>
    </source>
</evidence>
<keyword evidence="2" id="KW-1185">Reference proteome</keyword>
<evidence type="ECO:0000313" key="1">
    <source>
        <dbReference type="EMBL" id="CAB3774836.1"/>
    </source>
</evidence>